<feature type="transmembrane region" description="Helical" evidence="8">
    <location>
        <begin position="96"/>
        <end position="122"/>
    </location>
</feature>
<keyword evidence="6 8" id="KW-0472">Membrane</keyword>
<evidence type="ECO:0000256" key="8">
    <source>
        <dbReference type="SAM" id="Phobius"/>
    </source>
</evidence>
<feature type="transmembrane region" description="Helical" evidence="8">
    <location>
        <begin position="26"/>
        <end position="43"/>
    </location>
</feature>
<reference evidence="10" key="1">
    <citation type="journal article" date="2019" name="Int. J. Syst. Evol. Microbiol.">
        <title>The Global Catalogue of Microorganisms (GCM) 10K type strain sequencing project: providing services to taxonomists for standard genome sequencing and annotation.</title>
        <authorList>
            <consortium name="The Broad Institute Genomics Platform"/>
            <consortium name="The Broad Institute Genome Sequencing Center for Infectious Disease"/>
            <person name="Wu L."/>
            <person name="Ma J."/>
        </authorList>
    </citation>
    <scope>NUCLEOTIDE SEQUENCE [LARGE SCALE GENOMIC DNA]</scope>
    <source>
        <strain evidence="10">KCTC 19812</strain>
    </source>
</reference>
<organism evidence="9 10">
    <name type="scientific">Shivajiella indica</name>
    <dbReference type="NCBI Taxonomy" id="872115"/>
    <lineage>
        <taxon>Bacteria</taxon>
        <taxon>Pseudomonadati</taxon>
        <taxon>Bacteroidota</taxon>
        <taxon>Cytophagia</taxon>
        <taxon>Cytophagales</taxon>
        <taxon>Cyclobacteriaceae</taxon>
        <taxon>Shivajiella</taxon>
    </lineage>
</organism>
<comment type="subcellular location">
    <subcellularLocation>
        <location evidence="1">Cell membrane</location>
        <topology evidence="1">Multi-pass membrane protein</topology>
    </subcellularLocation>
</comment>
<feature type="transmembrane region" description="Helical" evidence="8">
    <location>
        <begin position="5"/>
        <end position="20"/>
    </location>
</feature>
<gene>
    <name evidence="9" type="ORF">ACFSKV_00865</name>
</gene>
<name>A0ABW5B3X6_9BACT</name>
<feature type="transmembrane region" description="Helical" evidence="8">
    <location>
        <begin position="257"/>
        <end position="278"/>
    </location>
</feature>
<dbReference type="PANTHER" id="PTHR30354:SF22">
    <property type="entry name" value="HIGH-AFFINITY GLUCONATE TRANSPORTER"/>
    <property type="match status" value="1"/>
</dbReference>
<dbReference type="InterPro" id="IPR003474">
    <property type="entry name" value="Glcn_transporter"/>
</dbReference>
<feature type="transmembrane region" description="Helical" evidence="8">
    <location>
        <begin position="290"/>
        <end position="311"/>
    </location>
</feature>
<feature type="transmembrane region" description="Helical" evidence="8">
    <location>
        <begin position="337"/>
        <end position="365"/>
    </location>
</feature>
<feature type="transmembrane region" description="Helical" evidence="8">
    <location>
        <begin position="377"/>
        <end position="400"/>
    </location>
</feature>
<keyword evidence="3" id="KW-1003">Cell membrane</keyword>
<keyword evidence="4 8" id="KW-0812">Transmembrane</keyword>
<keyword evidence="2" id="KW-0813">Transport</keyword>
<evidence type="ECO:0000313" key="9">
    <source>
        <dbReference type="EMBL" id="MFD2200096.1"/>
    </source>
</evidence>
<feature type="transmembrane region" description="Helical" evidence="8">
    <location>
        <begin position="225"/>
        <end position="245"/>
    </location>
</feature>
<evidence type="ECO:0000256" key="6">
    <source>
        <dbReference type="ARBA" id="ARBA00023136"/>
    </source>
</evidence>
<evidence type="ECO:0000313" key="10">
    <source>
        <dbReference type="Proteomes" id="UP001597414"/>
    </source>
</evidence>
<feature type="transmembrane region" description="Helical" evidence="8">
    <location>
        <begin position="134"/>
        <end position="154"/>
    </location>
</feature>
<dbReference type="EMBL" id="JBHUIV010000002">
    <property type="protein sequence ID" value="MFD2200096.1"/>
    <property type="molecule type" value="Genomic_DNA"/>
</dbReference>
<feature type="transmembrane region" description="Helical" evidence="8">
    <location>
        <begin position="55"/>
        <end position="76"/>
    </location>
</feature>
<keyword evidence="5 8" id="KW-1133">Transmembrane helix</keyword>
<keyword evidence="10" id="KW-1185">Reference proteome</keyword>
<dbReference type="PANTHER" id="PTHR30354">
    <property type="entry name" value="GNT FAMILY GLUCONATE TRANSPORTER"/>
    <property type="match status" value="1"/>
</dbReference>
<dbReference type="RefSeq" id="WP_380799648.1">
    <property type="nucleotide sequence ID" value="NZ_JBHUIV010000002.1"/>
</dbReference>
<evidence type="ECO:0000256" key="4">
    <source>
        <dbReference type="ARBA" id="ARBA00022692"/>
    </source>
</evidence>
<evidence type="ECO:0000256" key="5">
    <source>
        <dbReference type="ARBA" id="ARBA00022989"/>
    </source>
</evidence>
<evidence type="ECO:0000256" key="3">
    <source>
        <dbReference type="ARBA" id="ARBA00022475"/>
    </source>
</evidence>
<dbReference type="PIRSF" id="PIRSF002746">
    <property type="entry name" value="Gluconate_transporter"/>
    <property type="match status" value="1"/>
</dbReference>
<evidence type="ECO:0000256" key="2">
    <source>
        <dbReference type="ARBA" id="ARBA00022448"/>
    </source>
</evidence>
<sequence>MTLVFVLISILVLIVLITWLKFNPFIAFLISSILAGFLLGIPAEQIAGSVQKGIGGLLGDLVIVIVMGAMLGKLVAESGAAQRISDVLMSIFGVKNVTWAMMVTGLVVGIPLFYNVGFVLLVPLVFTVSYRFKLPAVYVGMPLLAALSVTHGFLPPHPSPAALVAQFGANMGLTLVYGLIIAIPTIIVAGPFFAKFLKKIDAKPLETFQAQPKPEEELPGKFNSFFSALFPVFLLIGTTILTFQMTEGHWLLPYIKFVGDPGMVMLISLLIATYTLGIHMKSKIADLMDLYVVASKDVAMIVLIIAGAGALKQVLMDSGVSQTIADSLQGWDVHPLVLAWTITAIIRVCVGSATVAGLTTAGIIAPIVMSGNVDPNLLVLSIGAGSLMFSHFNDGGFWLYKEYFNVSVKDTIKSWSLMETIVAVVGLLGVMVLDLIIS</sequence>
<proteinExistence type="inferred from homology"/>
<comment type="caution">
    <text evidence="9">The sequence shown here is derived from an EMBL/GenBank/DDBJ whole genome shotgun (WGS) entry which is preliminary data.</text>
</comment>
<dbReference type="NCBIfam" id="TIGR00791">
    <property type="entry name" value="gntP"/>
    <property type="match status" value="1"/>
</dbReference>
<accession>A0ABW5B3X6</accession>
<protein>
    <submittedName>
        <fullName evidence="9">Gluconate:H+ symporter</fullName>
    </submittedName>
</protein>
<dbReference type="Pfam" id="PF02447">
    <property type="entry name" value="GntP_permease"/>
    <property type="match status" value="1"/>
</dbReference>
<comment type="similarity">
    <text evidence="7">Belongs to the GntP permease family.</text>
</comment>
<evidence type="ECO:0000256" key="7">
    <source>
        <dbReference type="ARBA" id="ARBA00049663"/>
    </source>
</evidence>
<feature type="transmembrane region" description="Helical" evidence="8">
    <location>
        <begin position="420"/>
        <end position="437"/>
    </location>
</feature>
<evidence type="ECO:0000256" key="1">
    <source>
        <dbReference type="ARBA" id="ARBA00004651"/>
    </source>
</evidence>
<feature type="transmembrane region" description="Helical" evidence="8">
    <location>
        <begin position="174"/>
        <end position="194"/>
    </location>
</feature>
<dbReference type="Proteomes" id="UP001597414">
    <property type="component" value="Unassembled WGS sequence"/>
</dbReference>